<accession>A0ACB6V6K3</accession>
<comment type="caution">
    <text evidence="1">The sequence shown here is derived from an EMBL/GenBank/DDBJ whole genome shotgun (WGS) entry which is preliminary data.</text>
</comment>
<name>A0ACB6V6K3_9ASCO</name>
<gene>
    <name evidence="1" type="ORF">D0Z00_001541</name>
</gene>
<proteinExistence type="predicted"/>
<evidence type="ECO:0000313" key="1">
    <source>
        <dbReference type="EMBL" id="KAF5099658.1"/>
    </source>
</evidence>
<dbReference type="EMBL" id="QVQA01000030">
    <property type="protein sequence ID" value="KAF5099658.1"/>
    <property type="molecule type" value="Genomic_DNA"/>
</dbReference>
<evidence type="ECO:0000313" key="2">
    <source>
        <dbReference type="Proteomes" id="UP000744676"/>
    </source>
</evidence>
<dbReference type="Proteomes" id="UP000744676">
    <property type="component" value="Unassembled WGS sequence"/>
</dbReference>
<organism evidence="1 2">
    <name type="scientific">Geotrichum galactomycetum</name>
    <dbReference type="NCBI Taxonomy" id="27317"/>
    <lineage>
        <taxon>Eukaryota</taxon>
        <taxon>Fungi</taxon>
        <taxon>Dikarya</taxon>
        <taxon>Ascomycota</taxon>
        <taxon>Saccharomycotina</taxon>
        <taxon>Dipodascomycetes</taxon>
        <taxon>Dipodascales</taxon>
        <taxon>Dipodascaceae</taxon>
        <taxon>Geotrichum</taxon>
    </lineage>
</organism>
<keyword evidence="2" id="KW-1185">Reference proteome</keyword>
<sequence length="839" mass="91781">MTLLASLDARATASHAALLDAISSTVNPITSKEPAIAESAQHRALDAARHVKFLRLNAVAEARFLADAARAAQRGVRHELAAVRARLGQSAAAAGPHAVVASDSLEAIALEFDTLLDAPSNPINGLVSVLPADTVKLTNGHKTNAAAQMETPVIAPVQTTAASFVASQAPSLAAAPATPARLAVTNDITTSPLTPLPSDFDDILRFTPVPTQSHGSTPDLSQPLDAAKSPEPEQEFFTPPPFAESPLLPEPSITALTNTITKSPATDNHDRFMASKTNGHVRLAADSQSVPDSSDTSANAAIVITKQIRADHPLTNKATGSNLSKAVDTSSPNQVAKPDIVTPDESENLQNNGPNALVSNLSGRESNNKADSHKNGRKRSVVEIELEDIEPMSVSDINGRTHTRAENNFAKPLPIDLHRADGAGNHDSGESISQRRSRRAKPNEDANKNSVSRAWQKLNELVGPHFASSFVKHRIERHDLPADVAFPIIEQAHSWEQLVQGLKDEVAKRVPGFDPNDKDEFDRMWEKRKGKKAISKAHEPEQTPKKVEITTFTEANKTKKNGNKRENMVKLSKEPSVELDVDQTPVHVPGKRGRPKRSTAENRNHKKQKQELESGKSDEPGLVEVPVKDTEPNLKSKVKAKSSPAKSKSKRTKVQPDVRAVEEEETTEAESDTENLGSTATRPKTRASTKTQTKSTPTASSKSSTQSKFKEKAKPEPEADNEYYEPNDTLYCICQRPSFGQMVACDWETCPYEWYHLRCLKMRRLPPPDGKWYCPSCVELHGPPPTLEQEQEEERKRKEAEEQQKAAAARAKKNHKKAPRPTNKAKQPVEPLRRSIRKR</sequence>
<reference evidence="1 2" key="1">
    <citation type="journal article" date="2020" name="Front. Microbiol.">
        <title>Phenotypic and Genetic Characterization of the Cheese Ripening Yeast Geotrichum candidum.</title>
        <authorList>
            <person name="Perkins V."/>
            <person name="Vignola S."/>
            <person name="Lessard M.H."/>
            <person name="Plante P.L."/>
            <person name="Corbeil J."/>
            <person name="Dugat-Bony E."/>
            <person name="Frenette M."/>
            <person name="Labrie S."/>
        </authorList>
    </citation>
    <scope>NUCLEOTIDE SEQUENCE [LARGE SCALE GENOMIC DNA]</scope>
    <source>
        <strain evidence="1 2">LMA-1147</strain>
    </source>
</reference>
<protein>
    <submittedName>
        <fullName evidence="1">Uncharacterized protein</fullName>
    </submittedName>
</protein>